<dbReference type="Proteomes" id="UP000194546">
    <property type="component" value="Unassembled WGS sequence"/>
</dbReference>
<dbReference type="EMBL" id="NBTY01000007">
    <property type="protein sequence ID" value="OTP80269.1"/>
    <property type="molecule type" value="Genomic_DNA"/>
</dbReference>
<organism evidence="1 2">
    <name type="scientific">Caballeronia sordidicola</name>
    <name type="common">Burkholderia sordidicola</name>
    <dbReference type="NCBI Taxonomy" id="196367"/>
    <lineage>
        <taxon>Bacteria</taxon>
        <taxon>Pseudomonadati</taxon>
        <taxon>Pseudomonadota</taxon>
        <taxon>Betaproteobacteria</taxon>
        <taxon>Burkholderiales</taxon>
        <taxon>Burkholderiaceae</taxon>
        <taxon>Caballeronia</taxon>
    </lineage>
</organism>
<evidence type="ECO:0000313" key="2">
    <source>
        <dbReference type="Proteomes" id="UP000194546"/>
    </source>
</evidence>
<sequence>MLEAKTAELEKMGTPQWTDSGVARYLRTGEYDSFFVGWPGSNLADIATRASQRLRSALVTETMRRSRGFESVSRLPVDLPTWNSEKLKPMVDGLFDPSERATVIRLLSDNVVFVTRANLEKILMAERWLSTAWDVANIFLESVKAPTLSGQPCNIVGLSQETRCYVSMDYFDETDPFADFVVHEAAHVFHNSRREACGLAASARTDYILDIDYRMRETFAYACEAWSRISLAAHRRYDREALILQHADRGLPNDNRVNHDEYLDVLLDAARAHNGWQRIAKRCEPRQRASKSFKPLATDLANFSDVGSA</sequence>
<accession>A0A2C9XVH7</accession>
<proteinExistence type="predicted"/>
<dbReference type="RefSeq" id="WP_179196311.1">
    <property type="nucleotide sequence ID" value="NZ_NBTY01000007.1"/>
</dbReference>
<protein>
    <submittedName>
        <fullName evidence="1">Uncharacterized protein</fullName>
    </submittedName>
</protein>
<name>A0A2C9XVH7_CABSO</name>
<reference evidence="1 2" key="1">
    <citation type="submission" date="2017-03" db="EMBL/GenBank/DDBJ databases">
        <title>Genome analysis of strain PAMC 26510.</title>
        <authorList>
            <person name="Oh H.-M."/>
            <person name="Yang J.-A."/>
        </authorList>
    </citation>
    <scope>NUCLEOTIDE SEQUENCE [LARGE SCALE GENOMIC DNA]</scope>
    <source>
        <strain evidence="1 2">PAMC 26510</strain>
    </source>
</reference>
<evidence type="ECO:0000313" key="1">
    <source>
        <dbReference type="EMBL" id="OTP80269.1"/>
    </source>
</evidence>
<comment type="caution">
    <text evidence="1">The sequence shown here is derived from an EMBL/GenBank/DDBJ whole genome shotgun (WGS) entry which is preliminary data.</text>
</comment>
<dbReference type="AlphaFoldDB" id="A0A2C9XVH7"/>
<gene>
    <name evidence="1" type="ORF">PAMC26510_03170</name>
</gene>